<evidence type="ECO:0000313" key="3">
    <source>
        <dbReference type="EMBL" id="MST67418.1"/>
    </source>
</evidence>
<dbReference type="Proteomes" id="UP000440513">
    <property type="component" value="Unassembled WGS sequence"/>
</dbReference>
<keyword evidence="1" id="KW-0732">Signal</keyword>
<comment type="caution">
    <text evidence="3">The sequence shown here is derived from an EMBL/GenBank/DDBJ whole genome shotgun (WGS) entry which is preliminary data.</text>
</comment>
<gene>
    <name evidence="3" type="ORF">FYJ57_11995</name>
</gene>
<dbReference type="EMBL" id="VUMS01000025">
    <property type="protein sequence ID" value="MST67418.1"/>
    <property type="molecule type" value="Genomic_DNA"/>
</dbReference>
<evidence type="ECO:0000256" key="1">
    <source>
        <dbReference type="SAM" id="SignalP"/>
    </source>
</evidence>
<evidence type="ECO:0000259" key="2">
    <source>
        <dbReference type="Pfam" id="PF02486"/>
    </source>
</evidence>
<evidence type="ECO:0000313" key="4">
    <source>
        <dbReference type="Proteomes" id="UP000440513"/>
    </source>
</evidence>
<organism evidence="3 4">
    <name type="scientific">Oliverpabstia intestinalis</name>
    <dbReference type="NCBI Taxonomy" id="2606633"/>
    <lineage>
        <taxon>Bacteria</taxon>
        <taxon>Bacillati</taxon>
        <taxon>Bacillota</taxon>
        <taxon>Clostridia</taxon>
        <taxon>Lachnospirales</taxon>
        <taxon>Lachnospiraceae</taxon>
        <taxon>Oliverpabstia</taxon>
    </lineage>
</organism>
<keyword evidence="3" id="KW-0396">Initiation factor</keyword>
<dbReference type="InterPro" id="IPR003491">
    <property type="entry name" value="REP-like_C"/>
</dbReference>
<name>A0A7X2TLH0_9FIRM</name>
<reference evidence="3 4" key="1">
    <citation type="submission" date="2019-08" db="EMBL/GenBank/DDBJ databases">
        <title>In-depth cultivation of the pig gut microbiome towards novel bacterial diversity and tailored functional studies.</title>
        <authorList>
            <person name="Wylensek D."/>
            <person name="Hitch T.C.A."/>
            <person name="Clavel T."/>
        </authorList>
    </citation>
    <scope>NUCLEOTIDE SEQUENCE [LARGE SCALE GENOMIC DNA]</scope>
    <source>
        <strain evidence="3 4">BSM-380-WT-5A</strain>
    </source>
</reference>
<feature type="chain" id="PRO_5030545044" evidence="1">
    <location>
        <begin position="30"/>
        <end position="281"/>
    </location>
</feature>
<protein>
    <submittedName>
        <fullName evidence="3">Replication initiation factor domain-containing protein</fullName>
    </submittedName>
</protein>
<dbReference type="Pfam" id="PF02486">
    <property type="entry name" value="Rep_trans"/>
    <property type="match status" value="1"/>
</dbReference>
<accession>A0A7X2TLH0</accession>
<sequence length="281" mass="32549">MNKLVKRLLTGTLAFATILTALPVTAVHASGNQYWTESAERVGYIEHVMNDGSIKSTFNEGHMKVEGETAYYVDINTSFKNGYKTRSDASSRMSSDQITDVALSLEYVKQYTASHTNLNYKQGYLLEQCVVWQRLSEQLGWQCDNVKASYNEISQAVQNEVYAGERTAFSIINRYVRFVDKEADKKRSDWKLSVRWTWFIGENREPLKHTTKPEPYTLDRTLRWIQRQVDPTLKMLETITAKTGIDYLKEIRKSTKLTEKHYKIIEQQTTSTEDVILEKEN</sequence>
<dbReference type="RefSeq" id="WP_154432817.1">
    <property type="nucleotide sequence ID" value="NZ_VUMS01000025.1"/>
</dbReference>
<proteinExistence type="predicted"/>
<keyword evidence="3" id="KW-0648">Protein biosynthesis</keyword>
<keyword evidence="4" id="KW-1185">Reference proteome</keyword>
<feature type="signal peptide" evidence="1">
    <location>
        <begin position="1"/>
        <end position="29"/>
    </location>
</feature>
<feature type="domain" description="Replication initiation protein-like C-terminal" evidence="2">
    <location>
        <begin position="160"/>
        <end position="251"/>
    </location>
</feature>
<dbReference type="GO" id="GO:0003743">
    <property type="term" value="F:translation initiation factor activity"/>
    <property type="evidence" value="ECO:0007669"/>
    <property type="project" value="UniProtKB-KW"/>
</dbReference>
<dbReference type="AlphaFoldDB" id="A0A7X2TLH0"/>